<organism evidence="1">
    <name type="scientific">Fonticula alba</name>
    <name type="common">Slime mold</name>
    <dbReference type="NCBI Taxonomy" id="691883"/>
    <lineage>
        <taxon>Eukaryota</taxon>
        <taxon>Rotosphaerida</taxon>
        <taxon>Fonticulaceae</taxon>
        <taxon>Fonticula</taxon>
    </lineage>
</organism>
<name>A0A058Z788_FONAL</name>
<dbReference type="AlphaFoldDB" id="A0A058Z788"/>
<dbReference type="Gene3D" id="3.30.930.10">
    <property type="entry name" value="Bira Bifunctional Protein, Domain 2"/>
    <property type="match status" value="1"/>
</dbReference>
<dbReference type="Proteomes" id="UP000030693">
    <property type="component" value="Unassembled WGS sequence"/>
</dbReference>
<proteinExistence type="predicted"/>
<accession>A0A058Z788</accession>
<sequence length="326" mass="35443">MSARPLIPLWLGRVQYARALSLQTKLSTRLVASIEAANLPQRDPGFRSMHDQSGLDRPVSPNFPNFLLLLEHPPTYAAGRRLKAPGLRQERRTEAERLVSLGSDYYQDASLRGYVRRLEDSLSTGSRLFCVPTMMTDDPGVWTLDGLRKVAALVAIDINQCLPSIAYIVSQAMHPIPVAPATTRALRNQVLPVLSALNSVPNSAMSSSPFTLSEADQQIRNFWFPRTEPSAFRQFLSAERHRDALLSLLPQRSLAAALDCGLLDIASLNDIQDIFASTNVALDSINEQPALGIHNLDEIEASEDRAAAVAAAAAAAEHVATANGSA</sequence>
<dbReference type="RefSeq" id="XP_009495736.1">
    <property type="nucleotide sequence ID" value="XM_009497461.1"/>
</dbReference>
<dbReference type="EMBL" id="KB932205">
    <property type="protein sequence ID" value="KCV70130.1"/>
    <property type="molecule type" value="Genomic_DNA"/>
</dbReference>
<dbReference type="InterPro" id="IPR045864">
    <property type="entry name" value="aa-tRNA-synth_II/BPL/LPL"/>
</dbReference>
<keyword evidence="2" id="KW-1185">Reference proteome</keyword>
<protein>
    <submittedName>
        <fullName evidence="1">Uncharacterized protein</fullName>
    </submittedName>
</protein>
<dbReference type="OrthoDB" id="19908at2759"/>
<dbReference type="GeneID" id="20528316"/>
<reference evidence="1" key="1">
    <citation type="submission" date="2013-04" db="EMBL/GenBank/DDBJ databases">
        <title>The Genome Sequence of Fonticula alba ATCC 38817.</title>
        <authorList>
            <consortium name="The Broad Institute Genomics Platform"/>
            <person name="Russ C."/>
            <person name="Cuomo C."/>
            <person name="Burger G."/>
            <person name="Gray M.W."/>
            <person name="Holland P.W.H."/>
            <person name="King N."/>
            <person name="Lang F.B.F."/>
            <person name="Roger A.J."/>
            <person name="Ruiz-Trillo I."/>
            <person name="Brown M."/>
            <person name="Walker B."/>
            <person name="Young S."/>
            <person name="Zeng Q."/>
            <person name="Gargeya S."/>
            <person name="Fitzgerald M."/>
            <person name="Haas B."/>
            <person name="Abouelleil A."/>
            <person name="Allen A.W."/>
            <person name="Alvarado L."/>
            <person name="Arachchi H.M."/>
            <person name="Berlin A.M."/>
            <person name="Chapman S.B."/>
            <person name="Gainer-Dewar J."/>
            <person name="Goldberg J."/>
            <person name="Griggs A."/>
            <person name="Gujja S."/>
            <person name="Hansen M."/>
            <person name="Howarth C."/>
            <person name="Imamovic A."/>
            <person name="Ireland A."/>
            <person name="Larimer J."/>
            <person name="McCowan C."/>
            <person name="Murphy C."/>
            <person name="Pearson M."/>
            <person name="Poon T.W."/>
            <person name="Priest M."/>
            <person name="Roberts A."/>
            <person name="Saif S."/>
            <person name="Shea T."/>
            <person name="Sisk P."/>
            <person name="Sykes S."/>
            <person name="Wortman J."/>
            <person name="Nusbaum C."/>
            <person name="Birren B."/>
        </authorList>
    </citation>
    <scope>NUCLEOTIDE SEQUENCE [LARGE SCALE GENOMIC DNA]</scope>
    <source>
        <strain evidence="1">ATCC 38817</strain>
    </source>
</reference>
<gene>
    <name evidence="1" type="ORF">H696_03591</name>
</gene>
<evidence type="ECO:0000313" key="1">
    <source>
        <dbReference type="EMBL" id="KCV70130.1"/>
    </source>
</evidence>
<evidence type="ECO:0000313" key="2">
    <source>
        <dbReference type="Proteomes" id="UP000030693"/>
    </source>
</evidence>